<sequence>MITDGQKPDLLSSMPLPTETPQPPWLMSFADFVSCLLACFVLLYSLVAVDRAKFDKMLEGMPGRQVVEDIPGSADRAMQILPQDEGRNADYLAALMRAKLEQDPALAKITVEGQGDRVLLHLPPKELLSIESSGEAAGQRLVYALGGALGAVPNRLAVEVRPDRPAEFAAGLAYAVRLAQRLEQAGVNGTPAARARLTAPGEAAGIDLIVFDKAPATSTP</sequence>
<dbReference type="InterPro" id="IPR025713">
    <property type="entry name" value="MotB-like_N_dom"/>
</dbReference>
<gene>
    <name evidence="5" type="ORF">Q8A70_06525</name>
</gene>
<evidence type="ECO:0000256" key="3">
    <source>
        <dbReference type="SAM" id="Phobius"/>
    </source>
</evidence>
<feature type="domain" description="Motility protein B-like N-terminal" evidence="4">
    <location>
        <begin position="22"/>
        <end position="61"/>
    </location>
</feature>
<keyword evidence="2 3" id="KW-0472">Membrane</keyword>
<proteinExistence type="predicted"/>
<dbReference type="Proteomes" id="UP001230156">
    <property type="component" value="Unassembled WGS sequence"/>
</dbReference>
<accession>A0ABU0YHX1</accession>
<feature type="transmembrane region" description="Helical" evidence="3">
    <location>
        <begin position="25"/>
        <end position="47"/>
    </location>
</feature>
<dbReference type="EMBL" id="JAUYVI010000002">
    <property type="protein sequence ID" value="MDQ7247312.1"/>
    <property type="molecule type" value="Genomic_DNA"/>
</dbReference>
<evidence type="ECO:0000313" key="5">
    <source>
        <dbReference type="EMBL" id="MDQ7247312.1"/>
    </source>
</evidence>
<evidence type="ECO:0000259" key="4">
    <source>
        <dbReference type="Pfam" id="PF13677"/>
    </source>
</evidence>
<keyword evidence="5" id="KW-0969">Cilium</keyword>
<comment type="subcellular location">
    <subcellularLocation>
        <location evidence="1">Membrane</location>
    </subcellularLocation>
</comment>
<name>A0ABU0YHX1_9PROT</name>
<keyword evidence="3" id="KW-1133">Transmembrane helix</keyword>
<evidence type="ECO:0000256" key="2">
    <source>
        <dbReference type="ARBA" id="ARBA00023136"/>
    </source>
</evidence>
<organism evidence="5 6">
    <name type="scientific">Dongia sedimenti</name>
    <dbReference type="NCBI Taxonomy" id="3064282"/>
    <lineage>
        <taxon>Bacteria</taxon>
        <taxon>Pseudomonadati</taxon>
        <taxon>Pseudomonadota</taxon>
        <taxon>Alphaproteobacteria</taxon>
        <taxon>Rhodospirillales</taxon>
        <taxon>Dongiaceae</taxon>
        <taxon>Dongia</taxon>
    </lineage>
</organism>
<keyword evidence="3" id="KW-0812">Transmembrane</keyword>
<dbReference type="Pfam" id="PF13677">
    <property type="entry name" value="MotB_plug"/>
    <property type="match status" value="1"/>
</dbReference>
<dbReference type="RefSeq" id="WP_379954712.1">
    <property type="nucleotide sequence ID" value="NZ_JAUYVI010000002.1"/>
</dbReference>
<evidence type="ECO:0000256" key="1">
    <source>
        <dbReference type="ARBA" id="ARBA00004370"/>
    </source>
</evidence>
<comment type="caution">
    <text evidence="5">The sequence shown here is derived from an EMBL/GenBank/DDBJ whole genome shotgun (WGS) entry which is preliminary data.</text>
</comment>
<evidence type="ECO:0000313" key="6">
    <source>
        <dbReference type="Proteomes" id="UP001230156"/>
    </source>
</evidence>
<reference evidence="6" key="1">
    <citation type="submission" date="2023-08" db="EMBL/GenBank/DDBJ databases">
        <title>Rhodospirillaceae gen. nov., a novel taxon isolated from the Yangtze River Yuezi River estuary sludge.</title>
        <authorList>
            <person name="Ruan L."/>
        </authorList>
    </citation>
    <scope>NUCLEOTIDE SEQUENCE [LARGE SCALE GENOMIC DNA]</scope>
    <source>
        <strain evidence="6">R-7</strain>
    </source>
</reference>
<keyword evidence="5" id="KW-0282">Flagellum</keyword>
<protein>
    <submittedName>
        <fullName evidence="5">Flagellar motor protein MotB</fullName>
    </submittedName>
</protein>
<keyword evidence="5" id="KW-0966">Cell projection</keyword>
<keyword evidence="6" id="KW-1185">Reference proteome</keyword>